<name>A0ABU0WV15_9PROT</name>
<feature type="compositionally biased region" description="Polar residues" evidence="1">
    <location>
        <begin position="227"/>
        <end position="239"/>
    </location>
</feature>
<gene>
    <name evidence="2" type="ORF">QSG27_28030</name>
</gene>
<keyword evidence="3" id="KW-1185">Reference proteome</keyword>
<evidence type="ECO:0000313" key="3">
    <source>
        <dbReference type="Proteomes" id="UP001227317"/>
    </source>
</evidence>
<protein>
    <recommendedName>
        <fullName evidence="4">LamG domain-containing protein</fullName>
    </recommendedName>
</protein>
<comment type="caution">
    <text evidence="2">The sequence shown here is derived from an EMBL/GenBank/DDBJ whole genome shotgun (WGS) entry which is preliminary data.</text>
</comment>
<feature type="compositionally biased region" description="Basic and acidic residues" evidence="1">
    <location>
        <begin position="215"/>
        <end position="225"/>
    </location>
</feature>
<accession>A0ABU0WV15</accession>
<evidence type="ECO:0000256" key="1">
    <source>
        <dbReference type="SAM" id="MobiDB-lite"/>
    </source>
</evidence>
<sequence length="388" mass="42098">MFVDDFHNGRSVGNASGIDFAQAGSGGVALFSRSKESRITYPYKDGFPREGYLEMDVLVDRAYSYSNFKLNDNIPCALLFTTDIQGGDVTWPGSAWLRACKDGTITFHIAGEKHEPGHKDKYKLEAKRTEFRFGAWARIGIGFGSAGSYIVLNGKIVAANPAHTQELGGGGTQQRSLGQPTIGEATSSFWRNNQHDGGFEGTVARVWVGGTQLKKPTEAPARKPTEAQVQNRQGHTKTACNPEDICKAFDLKIGFSAKPQAPTEVSGSFMGFPVEGVTANTTNSLSYDITPANLSLLTAKSYKIVLNARIELEEHSSARMGWLPLPIVVETKRIDKTVEIHVKKANGFREKGQVPLAELRAYQAGLGVTKTIKSAKPSVSIVSITEDP</sequence>
<dbReference type="Proteomes" id="UP001227317">
    <property type="component" value="Unassembled WGS sequence"/>
</dbReference>
<organism evidence="2 3">
    <name type="scientific">Azospirillum isscasi</name>
    <dbReference type="NCBI Taxonomy" id="3053926"/>
    <lineage>
        <taxon>Bacteria</taxon>
        <taxon>Pseudomonadati</taxon>
        <taxon>Pseudomonadota</taxon>
        <taxon>Alphaproteobacteria</taxon>
        <taxon>Rhodospirillales</taxon>
        <taxon>Azospirillaceae</taxon>
        <taxon>Azospirillum</taxon>
    </lineage>
</organism>
<dbReference type="EMBL" id="JAUJFI010000276">
    <property type="protein sequence ID" value="MDQ2106569.1"/>
    <property type="molecule type" value="Genomic_DNA"/>
</dbReference>
<dbReference type="RefSeq" id="WP_306712024.1">
    <property type="nucleotide sequence ID" value="NZ_JAUJFI010000276.1"/>
</dbReference>
<reference evidence="2 3" key="1">
    <citation type="submission" date="2023-06" db="EMBL/GenBank/DDBJ databases">
        <title>Azospirillum isscasensis sp.nov, a bacterium isolated from rhizosphere soil of rice.</title>
        <authorList>
            <person name="Wang H."/>
        </authorList>
    </citation>
    <scope>NUCLEOTIDE SEQUENCE [LARGE SCALE GENOMIC DNA]</scope>
    <source>
        <strain evidence="2 3">C340-1</strain>
    </source>
</reference>
<proteinExistence type="predicted"/>
<feature type="region of interest" description="Disordered" evidence="1">
    <location>
        <begin position="215"/>
        <end position="239"/>
    </location>
</feature>
<evidence type="ECO:0008006" key="4">
    <source>
        <dbReference type="Google" id="ProtNLM"/>
    </source>
</evidence>
<evidence type="ECO:0000313" key="2">
    <source>
        <dbReference type="EMBL" id="MDQ2106569.1"/>
    </source>
</evidence>